<organism evidence="3 4">
    <name type="scientific">Planctopirus hydrillae</name>
    <dbReference type="NCBI Taxonomy" id="1841610"/>
    <lineage>
        <taxon>Bacteria</taxon>
        <taxon>Pseudomonadati</taxon>
        <taxon>Planctomycetota</taxon>
        <taxon>Planctomycetia</taxon>
        <taxon>Planctomycetales</taxon>
        <taxon>Planctomycetaceae</taxon>
        <taxon>Planctopirus</taxon>
    </lineage>
</organism>
<evidence type="ECO:0000313" key="4">
    <source>
        <dbReference type="Proteomes" id="UP000094828"/>
    </source>
</evidence>
<gene>
    <name evidence="3" type="ORF">A6X21_15995</name>
</gene>
<dbReference type="STRING" id="1841610.A6X21_15995"/>
<dbReference type="SUPFAM" id="SSF56954">
    <property type="entry name" value="Outer membrane efflux proteins (OEP)"/>
    <property type="match status" value="1"/>
</dbReference>
<dbReference type="AlphaFoldDB" id="A0A1C3ETM3"/>
<dbReference type="OrthoDB" id="9791261at2"/>
<evidence type="ECO:0008006" key="5">
    <source>
        <dbReference type="Google" id="ProtNLM"/>
    </source>
</evidence>
<evidence type="ECO:0000256" key="2">
    <source>
        <dbReference type="SAM" id="Coils"/>
    </source>
</evidence>
<name>A0A1C3ETM3_9PLAN</name>
<dbReference type="InterPro" id="IPR003423">
    <property type="entry name" value="OMP_efflux"/>
</dbReference>
<evidence type="ECO:0000256" key="1">
    <source>
        <dbReference type="ARBA" id="ARBA00007613"/>
    </source>
</evidence>
<keyword evidence="2" id="KW-0175">Coiled coil</keyword>
<keyword evidence="4" id="KW-1185">Reference proteome</keyword>
<dbReference type="PANTHER" id="PTHR30203">
    <property type="entry name" value="OUTER MEMBRANE CATION EFFLUX PROTEIN"/>
    <property type="match status" value="1"/>
</dbReference>
<accession>A0A1C3ETM3</accession>
<comment type="caution">
    <text evidence="3">The sequence shown here is derived from an EMBL/GenBank/DDBJ whole genome shotgun (WGS) entry which is preliminary data.</text>
</comment>
<evidence type="ECO:0000313" key="3">
    <source>
        <dbReference type="EMBL" id="ODA36631.1"/>
    </source>
</evidence>
<dbReference type="InterPro" id="IPR010131">
    <property type="entry name" value="MdtP/NodT-like"/>
</dbReference>
<dbReference type="PANTHER" id="PTHR30203:SF24">
    <property type="entry name" value="BLR4935 PROTEIN"/>
    <property type="match status" value="1"/>
</dbReference>
<dbReference type="Gene3D" id="1.20.1600.10">
    <property type="entry name" value="Outer membrane efflux proteins (OEP)"/>
    <property type="match status" value="1"/>
</dbReference>
<comment type="similarity">
    <text evidence="1">Belongs to the outer membrane factor (OMF) (TC 1.B.17) family.</text>
</comment>
<protein>
    <recommendedName>
        <fullName evidence="5">Transporter</fullName>
    </recommendedName>
</protein>
<dbReference type="Pfam" id="PF02321">
    <property type="entry name" value="OEP"/>
    <property type="match status" value="1"/>
</dbReference>
<reference evidence="3 4" key="1">
    <citation type="submission" date="2016-05" db="EMBL/GenBank/DDBJ databases">
        <title>Genomic and physiological characterization of Planctopirus sp. isolated from fresh water lake.</title>
        <authorList>
            <person name="Subhash Y."/>
            <person name="Ramana C."/>
        </authorList>
    </citation>
    <scope>NUCLEOTIDE SEQUENCE [LARGE SCALE GENOMIC DNA]</scope>
    <source>
        <strain evidence="3 4">JC280</strain>
    </source>
</reference>
<dbReference type="EMBL" id="LYDR01000010">
    <property type="protein sequence ID" value="ODA36631.1"/>
    <property type="molecule type" value="Genomic_DNA"/>
</dbReference>
<dbReference type="RefSeq" id="WP_068845450.1">
    <property type="nucleotide sequence ID" value="NZ_LYDR01000010.1"/>
</dbReference>
<feature type="coiled-coil region" evidence="2">
    <location>
        <begin position="414"/>
        <end position="441"/>
    </location>
</feature>
<dbReference type="Proteomes" id="UP000094828">
    <property type="component" value="Unassembled WGS sequence"/>
</dbReference>
<dbReference type="GO" id="GO:0015562">
    <property type="term" value="F:efflux transmembrane transporter activity"/>
    <property type="evidence" value="ECO:0007669"/>
    <property type="project" value="InterPro"/>
</dbReference>
<sequence length="523" mass="57992">MLNVFTKKLPLRRCGLAQVRRQKCVVLTSLILLQFLPLIAVASEPAPKGKLWRWLKPARATSEAAQTQPAENHDHKVATQGVSEEAVQPLQQVSLEMPADTSRVPPVPPAPDEAAAYKDVTSYEISPGTAEIAVLPQQNVYSLEDLSTFAEMYHPRLTTAFRKIQSAQGATVQAGLYPNPRISASSPQIDGNQSQYNGFISQEIVTARKLKISAAAAQTAVTQAQYEWQQERFIVLTELRQKYYAVLAAQKRTRILEELVSIATRSLEISERLFKAGEGAKSDILLLDIERRRSEVALQNAQTIYNVGKKQLTLLVACPALNIQSVSGDLNAEARNYQLDEIQVAAANFHPQASIARLEIERMSRLLQRARVEPVPNFDVMGGYQRQIGVPAENQGLFQVTMSVPLWNQNQGNISSAEASLSGARADLQKTELELSNLAAQAYATYETSRQLVEKYHTEILPQARETLAISQTLYAQGQIDFLRLLQSQRTLLETELASIEAQEQYWISAAGIAGLLQENQFP</sequence>
<proteinExistence type="inferred from homology"/>